<dbReference type="AlphaFoldDB" id="A0A521C2J8"/>
<reference evidence="3 4" key="1">
    <citation type="submission" date="2017-05" db="EMBL/GenBank/DDBJ databases">
        <authorList>
            <person name="Varghese N."/>
            <person name="Submissions S."/>
        </authorList>
    </citation>
    <scope>NUCLEOTIDE SEQUENCE [LARGE SCALE GENOMIC DNA]</scope>
    <source>
        <strain evidence="3 4">DSM 16304</strain>
    </source>
</reference>
<protein>
    <submittedName>
        <fullName evidence="3">Alginate export</fullName>
    </submittedName>
</protein>
<name>A0A521C2J8_9BACT</name>
<feature type="domain" description="Alginate export" evidence="2">
    <location>
        <begin position="114"/>
        <end position="342"/>
    </location>
</feature>
<dbReference type="EMBL" id="FXTM01000009">
    <property type="protein sequence ID" value="SMO53707.1"/>
    <property type="molecule type" value="Genomic_DNA"/>
</dbReference>
<dbReference type="Pfam" id="PF13372">
    <property type="entry name" value="Alginate_exp"/>
    <property type="match status" value="1"/>
</dbReference>
<evidence type="ECO:0000313" key="3">
    <source>
        <dbReference type="EMBL" id="SMO53707.1"/>
    </source>
</evidence>
<feature type="chain" id="PRO_5021858532" evidence="1">
    <location>
        <begin position="27"/>
        <end position="482"/>
    </location>
</feature>
<sequence>MRKALKAVTLMGLAAALMAPAATVKAADMDMGSTKVTIGGQLRERLEWWGQEVGTGKGAELVGSYRARLKIKAELSDGVTAVFTPQAVGYWGENGQGLALGEKITESDGVSGTTNTVNMHEAYMLLSNPFGIDNVIVKLGRQEVNLGNQRLVGAVGWSQAGRSLDGILVGYVAGDYGLAGFFYGKLKDDAKLGAWATPTVEDEPDIDLYVATWQGKFKPFGVGGTYELTDIYVNPTTPALGVDADVNTIYGRVTPAFDTDFAKIKVNLEGAYQSGSAGKPDFGGYMFSVGAGADFDQVAWTPSVFLGYDYYSGDDNPNDDDLDAFWSVLPTAHKWLGHADTVWVNTPFYQFNGAGLLHVASPTMKITVKGQDKYFNVAGVEDLYLKLHAKPLDKLALGLDIHYFQAAEDVVEYQKSGNTWQKVKNYGDDIGWEADLEAKYKYSKNLCLSVGYDYFDPDDAMEAVAGGDEAEHHVWAQADLKF</sequence>
<dbReference type="SUPFAM" id="SSF56935">
    <property type="entry name" value="Porins"/>
    <property type="match status" value="1"/>
</dbReference>
<evidence type="ECO:0000313" key="4">
    <source>
        <dbReference type="Proteomes" id="UP000317315"/>
    </source>
</evidence>
<evidence type="ECO:0000256" key="1">
    <source>
        <dbReference type="SAM" id="SignalP"/>
    </source>
</evidence>
<dbReference type="RefSeq" id="WP_142935131.1">
    <property type="nucleotide sequence ID" value="NZ_FXTM01000009.1"/>
</dbReference>
<dbReference type="Proteomes" id="UP000317315">
    <property type="component" value="Unassembled WGS sequence"/>
</dbReference>
<accession>A0A521C2J8</accession>
<keyword evidence="4" id="KW-1185">Reference proteome</keyword>
<evidence type="ECO:0000259" key="2">
    <source>
        <dbReference type="Pfam" id="PF13372"/>
    </source>
</evidence>
<feature type="signal peptide" evidence="1">
    <location>
        <begin position="1"/>
        <end position="26"/>
    </location>
</feature>
<keyword evidence="1" id="KW-0732">Signal</keyword>
<dbReference type="InterPro" id="IPR025388">
    <property type="entry name" value="Alginate_export_dom"/>
</dbReference>
<gene>
    <name evidence="3" type="ORF">SAMN06269117_10944</name>
</gene>
<dbReference type="OrthoDB" id="9767539at2"/>
<proteinExistence type="predicted"/>
<dbReference type="InterPro" id="IPR053728">
    <property type="entry name" value="Alginate_Permeability_Chnl"/>
</dbReference>
<organism evidence="3 4">
    <name type="scientific">Balnearium lithotrophicum</name>
    <dbReference type="NCBI Taxonomy" id="223788"/>
    <lineage>
        <taxon>Bacteria</taxon>
        <taxon>Pseudomonadati</taxon>
        <taxon>Aquificota</taxon>
        <taxon>Aquificia</taxon>
        <taxon>Desulfurobacteriales</taxon>
        <taxon>Desulfurobacteriaceae</taxon>
        <taxon>Balnearium</taxon>
    </lineage>
</organism>
<dbReference type="Gene3D" id="2.40.160.100">
    <property type="match status" value="2"/>
</dbReference>